<keyword evidence="3" id="KW-1185">Reference proteome</keyword>
<dbReference type="EMBL" id="JAVREQ010000022">
    <property type="protein sequence ID" value="MDT0381506.1"/>
    <property type="molecule type" value="Genomic_DNA"/>
</dbReference>
<gene>
    <name evidence="2" type="ORF">RM572_22355</name>
</gene>
<feature type="region of interest" description="Disordered" evidence="1">
    <location>
        <begin position="1"/>
        <end position="34"/>
    </location>
</feature>
<evidence type="ECO:0000256" key="1">
    <source>
        <dbReference type="SAM" id="MobiDB-lite"/>
    </source>
</evidence>
<feature type="compositionally biased region" description="Basic and acidic residues" evidence="1">
    <location>
        <begin position="71"/>
        <end position="87"/>
    </location>
</feature>
<dbReference type="Proteomes" id="UP001183414">
    <property type="component" value="Unassembled WGS sequence"/>
</dbReference>
<dbReference type="RefSeq" id="WP_311675196.1">
    <property type="nucleotide sequence ID" value="NZ_JAVREQ010000022.1"/>
</dbReference>
<comment type="caution">
    <text evidence="2">The sequence shown here is derived from an EMBL/GenBank/DDBJ whole genome shotgun (WGS) entry which is preliminary data.</text>
</comment>
<feature type="compositionally biased region" description="Basic and acidic residues" evidence="1">
    <location>
        <begin position="1"/>
        <end position="12"/>
    </location>
</feature>
<organism evidence="2 3">
    <name type="scientific">Streptomyces hazeniae</name>
    <dbReference type="NCBI Taxonomy" id="3075538"/>
    <lineage>
        <taxon>Bacteria</taxon>
        <taxon>Bacillati</taxon>
        <taxon>Actinomycetota</taxon>
        <taxon>Actinomycetes</taxon>
        <taxon>Kitasatosporales</taxon>
        <taxon>Streptomycetaceae</taxon>
        <taxon>Streptomyces</taxon>
    </lineage>
</organism>
<name>A0ABU2NWZ1_9ACTN</name>
<feature type="region of interest" description="Disordered" evidence="1">
    <location>
        <begin position="65"/>
        <end position="113"/>
    </location>
</feature>
<proteinExistence type="predicted"/>
<evidence type="ECO:0000313" key="3">
    <source>
        <dbReference type="Proteomes" id="UP001183414"/>
    </source>
</evidence>
<evidence type="ECO:0000313" key="2">
    <source>
        <dbReference type="EMBL" id="MDT0381506.1"/>
    </source>
</evidence>
<sequence>MTPPRAGRDTPGRGHGRPPLTPAQRRAVTAADPATGEIRASAAVTARLTALGLARRHGTRGAHYLTPAGRTLRDGLLRTTTDPDHHHPGAPSSAFTPATGDGPPHAGARHPEAATRAWHSLLEIRRLTGTPGTPADWERARPVHAVALTLEAAGLPPTALDDTGRCTSSGYRVTARHADPGTVRVAWHTADDDPDRRQGHDGLGDCAHVLSTHGWDADRYTDIRRRPYLLVTPGPRR</sequence>
<reference evidence="3" key="1">
    <citation type="submission" date="2023-07" db="EMBL/GenBank/DDBJ databases">
        <title>30 novel species of actinomycetes from the DSMZ collection.</title>
        <authorList>
            <person name="Nouioui I."/>
        </authorList>
    </citation>
    <scope>NUCLEOTIDE SEQUENCE [LARGE SCALE GENOMIC DNA]</scope>
    <source>
        <strain evidence="3">DSM 42041</strain>
    </source>
</reference>
<accession>A0ABU2NWZ1</accession>
<protein>
    <submittedName>
        <fullName evidence="2">Uncharacterized protein</fullName>
    </submittedName>
</protein>